<reference evidence="3" key="1">
    <citation type="journal article" date="2009" name="ISME J.">
        <title>Functional metagenomics reveals diverse beta-lactamases in a remote Alaskan soil.</title>
        <authorList>
            <person name="Allen H.K."/>
            <person name="Moe L.A."/>
            <person name="Rodbumrer J."/>
            <person name="Gaarder A."/>
            <person name="Handelsman J."/>
        </authorList>
    </citation>
    <scope>NUCLEOTIDE SEQUENCE</scope>
</reference>
<accession>C0INM8</accession>
<dbReference type="AlphaFoldDB" id="C0INM8"/>
<feature type="compositionally biased region" description="Pro residues" evidence="1">
    <location>
        <begin position="64"/>
        <end position="84"/>
    </location>
</feature>
<feature type="region of interest" description="Disordered" evidence="1">
    <location>
        <begin position="25"/>
        <end position="88"/>
    </location>
</feature>
<dbReference type="EMBL" id="EU408355">
    <property type="protein sequence ID" value="ACN58914.1"/>
    <property type="molecule type" value="Genomic_DNA"/>
</dbReference>
<keyword evidence="2" id="KW-0732">Signal</keyword>
<gene>
    <name evidence="3" type="ORF">AKSOIL_0299</name>
</gene>
<evidence type="ECO:0000256" key="1">
    <source>
        <dbReference type="SAM" id="MobiDB-lite"/>
    </source>
</evidence>
<name>C0INM8_9BACT</name>
<protein>
    <submittedName>
        <fullName evidence="3">Uncharacterized protein</fullName>
    </submittedName>
</protein>
<feature type="signal peptide" evidence="2">
    <location>
        <begin position="1"/>
        <end position="31"/>
    </location>
</feature>
<feature type="chain" id="PRO_5002898951" evidence="2">
    <location>
        <begin position="32"/>
        <end position="239"/>
    </location>
</feature>
<evidence type="ECO:0000256" key="2">
    <source>
        <dbReference type="SAM" id="SignalP"/>
    </source>
</evidence>
<sequence length="239" mass="25138">MIQQQTERFASTLLCTLLLSACATTSQPPPAAHAPKRPAAARPAAQPVPAPSAPQVPAASTQPVPVPGVAPPSGAPASPLPPATGPATEWSQLASYQKSPFQVFALTETQGLFTAAPGAVGVYAQAGTVTGPIRLRLAVRPDSPVRLSAGVYTVQLQLGFEYTERRACKVASCNGEIEESLRRASKTVRLQLTPQRGYVADTTVPLAVLQSGPRDSGYDVSYSAIVLKVRRLTFAPMRR</sequence>
<organism evidence="3">
    <name type="scientific">uncultured bacterium BLR18</name>
    <dbReference type="NCBI Taxonomy" id="506518"/>
    <lineage>
        <taxon>Bacteria</taxon>
        <taxon>environmental samples</taxon>
    </lineage>
</organism>
<evidence type="ECO:0000313" key="3">
    <source>
        <dbReference type="EMBL" id="ACN58914.1"/>
    </source>
</evidence>
<proteinExistence type="predicted"/>